<keyword evidence="1" id="KW-0808">Transferase</keyword>
<dbReference type="GO" id="GO:0003841">
    <property type="term" value="F:1-acylglycerol-3-phosphate O-acyltransferase activity"/>
    <property type="evidence" value="ECO:0007669"/>
    <property type="project" value="TreeGrafter"/>
</dbReference>
<dbReference type="EMBL" id="UINC01009057">
    <property type="protein sequence ID" value="SVA40691.1"/>
    <property type="molecule type" value="Genomic_DNA"/>
</dbReference>
<dbReference type="PANTHER" id="PTHR10434:SF66">
    <property type="entry name" value="PHOSPHOLIPID_GLYCEROL ACYLTRANSFERASE DOMAIN-CONTAINING PROTEIN"/>
    <property type="match status" value="1"/>
</dbReference>
<dbReference type="SUPFAM" id="SSF69593">
    <property type="entry name" value="Glycerol-3-phosphate (1)-acyltransferase"/>
    <property type="match status" value="1"/>
</dbReference>
<accession>A0A381VKX9</accession>
<dbReference type="Pfam" id="PF01553">
    <property type="entry name" value="Acyltransferase"/>
    <property type="match status" value="1"/>
</dbReference>
<dbReference type="AlphaFoldDB" id="A0A381VKX9"/>
<keyword evidence="3" id="KW-0472">Membrane</keyword>
<dbReference type="SMART" id="SM00563">
    <property type="entry name" value="PlsC"/>
    <property type="match status" value="1"/>
</dbReference>
<gene>
    <name evidence="5" type="ORF">METZ01_LOCUS93545</name>
</gene>
<keyword evidence="2" id="KW-0012">Acyltransferase</keyword>
<evidence type="ECO:0000256" key="3">
    <source>
        <dbReference type="SAM" id="Phobius"/>
    </source>
</evidence>
<keyword evidence="3" id="KW-0812">Transmembrane</keyword>
<feature type="domain" description="Phospholipid/glycerol acyltransferase" evidence="4">
    <location>
        <begin position="70"/>
        <end position="184"/>
    </location>
</feature>
<evidence type="ECO:0000313" key="5">
    <source>
        <dbReference type="EMBL" id="SVA40691.1"/>
    </source>
</evidence>
<evidence type="ECO:0000259" key="4">
    <source>
        <dbReference type="SMART" id="SM00563"/>
    </source>
</evidence>
<evidence type="ECO:0000256" key="1">
    <source>
        <dbReference type="ARBA" id="ARBA00022679"/>
    </source>
</evidence>
<dbReference type="PANTHER" id="PTHR10434">
    <property type="entry name" value="1-ACYL-SN-GLYCEROL-3-PHOSPHATE ACYLTRANSFERASE"/>
    <property type="match status" value="1"/>
</dbReference>
<name>A0A381VKX9_9ZZZZ</name>
<feature type="transmembrane region" description="Helical" evidence="3">
    <location>
        <begin position="12"/>
        <end position="35"/>
    </location>
</feature>
<sequence length="233" mass="26573">MKNLFQVLNSIFIYLRTLIVLVILGPPVIIFMILVPEYAYKAASVFSYIIFKSLGVKYNISGDFPDNGPYVIMHNHSSFLDIFFLPFVIKGKYTGIIAAKNFKIPIIGLMMRSMKGIPIHRKNMIHSRKSIEIAQERIKEGYHIAIFPEGTRTITGKLSQFKKGGFHMAVNAKVKILPVIVKGLYDIKPKTRWTIDTSIRAEMIFEKPINTLNKSVDDLIDQVNNLFLKHGLE</sequence>
<protein>
    <recommendedName>
        <fullName evidence="4">Phospholipid/glycerol acyltransferase domain-containing protein</fullName>
    </recommendedName>
</protein>
<proteinExistence type="predicted"/>
<organism evidence="5">
    <name type="scientific">marine metagenome</name>
    <dbReference type="NCBI Taxonomy" id="408172"/>
    <lineage>
        <taxon>unclassified sequences</taxon>
        <taxon>metagenomes</taxon>
        <taxon>ecological metagenomes</taxon>
    </lineage>
</organism>
<reference evidence="5" key="1">
    <citation type="submission" date="2018-05" db="EMBL/GenBank/DDBJ databases">
        <authorList>
            <person name="Lanie J.A."/>
            <person name="Ng W.-L."/>
            <person name="Kazmierczak K.M."/>
            <person name="Andrzejewski T.M."/>
            <person name="Davidsen T.M."/>
            <person name="Wayne K.J."/>
            <person name="Tettelin H."/>
            <person name="Glass J.I."/>
            <person name="Rusch D."/>
            <person name="Podicherti R."/>
            <person name="Tsui H.-C.T."/>
            <person name="Winkler M.E."/>
        </authorList>
    </citation>
    <scope>NUCLEOTIDE SEQUENCE</scope>
</reference>
<dbReference type="GO" id="GO:0006654">
    <property type="term" value="P:phosphatidic acid biosynthetic process"/>
    <property type="evidence" value="ECO:0007669"/>
    <property type="project" value="TreeGrafter"/>
</dbReference>
<dbReference type="CDD" id="cd07989">
    <property type="entry name" value="LPLAT_AGPAT-like"/>
    <property type="match status" value="1"/>
</dbReference>
<keyword evidence="3" id="KW-1133">Transmembrane helix</keyword>
<dbReference type="InterPro" id="IPR002123">
    <property type="entry name" value="Plipid/glycerol_acylTrfase"/>
</dbReference>
<evidence type="ECO:0000256" key="2">
    <source>
        <dbReference type="ARBA" id="ARBA00023315"/>
    </source>
</evidence>